<reference evidence="1" key="1">
    <citation type="submission" date="2021-10" db="EMBL/GenBank/DDBJ databases">
        <title>De novo Genome Assembly of Clathrus columnatus (Basidiomycota, Fungi) Using Illumina and Nanopore Sequence Data.</title>
        <authorList>
            <person name="Ogiso-Tanaka E."/>
            <person name="Itagaki H."/>
            <person name="Hosoya T."/>
            <person name="Hosaka K."/>
        </authorList>
    </citation>
    <scope>NUCLEOTIDE SEQUENCE</scope>
    <source>
        <strain evidence="1">MO-923</strain>
    </source>
</reference>
<protein>
    <submittedName>
        <fullName evidence="1">Uncharacterized protein</fullName>
    </submittedName>
</protein>
<dbReference type="InterPro" id="IPR015943">
    <property type="entry name" value="WD40/YVTN_repeat-like_dom_sf"/>
</dbReference>
<dbReference type="Proteomes" id="UP001050691">
    <property type="component" value="Unassembled WGS sequence"/>
</dbReference>
<dbReference type="AlphaFoldDB" id="A0AAV5A4S1"/>
<evidence type="ECO:0000313" key="1">
    <source>
        <dbReference type="EMBL" id="GJJ08632.1"/>
    </source>
</evidence>
<dbReference type="EMBL" id="BPWL01000003">
    <property type="protein sequence ID" value="GJJ08632.1"/>
    <property type="molecule type" value="Genomic_DNA"/>
</dbReference>
<dbReference type="SUPFAM" id="SSF75011">
    <property type="entry name" value="3-carboxy-cis,cis-mucoante lactonizing enzyme"/>
    <property type="match status" value="1"/>
</dbReference>
<proteinExistence type="predicted"/>
<comment type="caution">
    <text evidence="1">The sequence shown here is derived from an EMBL/GenBank/DDBJ whole genome shotgun (WGS) entry which is preliminary data.</text>
</comment>
<gene>
    <name evidence="1" type="ORF">Clacol_002851</name>
</gene>
<organism evidence="1 2">
    <name type="scientific">Clathrus columnatus</name>
    <dbReference type="NCBI Taxonomy" id="1419009"/>
    <lineage>
        <taxon>Eukaryota</taxon>
        <taxon>Fungi</taxon>
        <taxon>Dikarya</taxon>
        <taxon>Basidiomycota</taxon>
        <taxon>Agaricomycotina</taxon>
        <taxon>Agaricomycetes</taxon>
        <taxon>Phallomycetidae</taxon>
        <taxon>Phallales</taxon>
        <taxon>Clathraceae</taxon>
        <taxon>Clathrus</taxon>
    </lineage>
</organism>
<evidence type="ECO:0000313" key="2">
    <source>
        <dbReference type="Proteomes" id="UP001050691"/>
    </source>
</evidence>
<sequence length="367" mass="38820">MVLLENKIPKVVISGQHANSTGPDALFSQGSIQVAGNRVFAVNPGSNTVAMFDIDKRDPTSLKMIGVPVNSGGEFPISVAISKQTGQVCVLNGGKINGVNCYRQDNLFGLVSIKNTRRLLNLPLSTPPSGPDDSLSQVIFNEDGSLLLVASKGSPSRPGFIASWNVDQRTGSLSDNYIRSPAASGAALPFGLALIPGTNAIVATDPAVGFSIYDFNNLTPAGAQGTVTAVIGEQAVCWVAYSTKTNNFYMTDIGTGLVTEAHIDDKLQGTVVKQYSQGNGSLTLDEAIATLNNKDFLYVLAVGIRSITVLSLEGPGNATPLQKFSLEEIPSSIIKGMVFVRHKALFSKIDETPDFDNLQGLAVHVHQ</sequence>
<keyword evidence="2" id="KW-1185">Reference proteome</keyword>
<name>A0AAV5A4S1_9AGAM</name>
<dbReference type="Gene3D" id="2.130.10.10">
    <property type="entry name" value="YVTN repeat-like/Quinoprotein amine dehydrogenase"/>
    <property type="match status" value="1"/>
</dbReference>
<accession>A0AAV5A4S1</accession>